<dbReference type="Proteomes" id="UP000240527">
    <property type="component" value="Chromosome"/>
</dbReference>
<dbReference type="InterPro" id="IPR012545">
    <property type="entry name" value="DUF1697"/>
</dbReference>
<dbReference type="PIRSF" id="PIRSF008502">
    <property type="entry name" value="UCP008502"/>
    <property type="match status" value="1"/>
</dbReference>
<accession>A0ABN5IRS8</accession>
<gene>
    <name evidence="1" type="ORF">B7G68_06735</name>
</gene>
<proteinExistence type="predicted"/>
<name>A0ABN5IRS8_9CAUL</name>
<reference evidence="1 2" key="1">
    <citation type="journal article" date="2015" name="Biotechnol. Bioeng.">
        <title>Genome sequence and phenotypic characterization of Caulobacter segnis.</title>
        <authorList>
            <person name="Patel S."/>
            <person name="Fletcher B."/>
            <person name="Scott D.C."/>
            <person name="Ely B."/>
        </authorList>
    </citation>
    <scope>NUCLEOTIDE SEQUENCE [LARGE SCALE GENOMIC DNA]</scope>
    <source>
        <strain evidence="1 2">TK0059</strain>
    </source>
</reference>
<organism evidence="1 2">
    <name type="scientific">Caulobacter segnis</name>
    <dbReference type="NCBI Taxonomy" id="88688"/>
    <lineage>
        <taxon>Bacteria</taxon>
        <taxon>Pseudomonadati</taxon>
        <taxon>Pseudomonadota</taxon>
        <taxon>Alphaproteobacteria</taxon>
        <taxon>Caulobacterales</taxon>
        <taxon>Caulobacteraceae</taxon>
        <taxon>Caulobacter</taxon>
    </lineage>
</organism>
<evidence type="ECO:0000313" key="1">
    <source>
        <dbReference type="EMBL" id="AVQ01572.1"/>
    </source>
</evidence>
<dbReference type="Gene3D" id="3.30.70.1280">
    <property type="entry name" value="SP0830-like domains"/>
    <property type="match status" value="1"/>
</dbReference>
<dbReference type="Pfam" id="PF08002">
    <property type="entry name" value="DUF1697"/>
    <property type="match status" value="1"/>
</dbReference>
<sequence length="179" mass="19520">MSPYLALPRSINTGKRKVLKEDLLGVAQDAGFKSAKTYLASGNLVLWGDHEGGAALERALEDALEARIGLRTDFMVRSPAQVRAIIDANPFKAEAVDHPSHVIVNFLKSPLPAEDEAILRAAITGPERFVVGACELYLDFPISMADSVLDRDWKKTKRSPVGTTRNWNTVMALAGMMDA</sequence>
<keyword evidence="2" id="KW-1185">Reference proteome</keyword>
<protein>
    <submittedName>
        <fullName evidence="1">DUF1697 domain-containing protein</fullName>
    </submittedName>
</protein>
<dbReference type="PANTHER" id="PTHR36439:SF1">
    <property type="entry name" value="DUF1697 DOMAIN-CONTAINING PROTEIN"/>
    <property type="match status" value="1"/>
</dbReference>
<dbReference type="PANTHER" id="PTHR36439">
    <property type="entry name" value="BLL4334 PROTEIN"/>
    <property type="match status" value="1"/>
</dbReference>
<dbReference type="EMBL" id="CP027850">
    <property type="protein sequence ID" value="AVQ01572.1"/>
    <property type="molecule type" value="Genomic_DNA"/>
</dbReference>
<dbReference type="RefSeq" id="WP_013078472.1">
    <property type="nucleotide sequence ID" value="NZ_CP027850.1"/>
</dbReference>
<dbReference type="SUPFAM" id="SSF160379">
    <property type="entry name" value="SP0830-like"/>
    <property type="match status" value="1"/>
</dbReference>
<evidence type="ECO:0000313" key="2">
    <source>
        <dbReference type="Proteomes" id="UP000240527"/>
    </source>
</evidence>